<proteinExistence type="predicted"/>
<evidence type="ECO:0000256" key="2">
    <source>
        <dbReference type="ARBA" id="ARBA00022692"/>
    </source>
</evidence>
<keyword evidence="8" id="KW-1185">Reference proteome</keyword>
<feature type="region of interest" description="Disordered" evidence="5">
    <location>
        <begin position="1"/>
        <end position="50"/>
    </location>
</feature>
<keyword evidence="3 6" id="KW-1133">Transmembrane helix</keyword>
<evidence type="ECO:0000256" key="6">
    <source>
        <dbReference type="SAM" id="Phobius"/>
    </source>
</evidence>
<dbReference type="EMBL" id="BAAAHH010000054">
    <property type="protein sequence ID" value="GAA0968080.1"/>
    <property type="molecule type" value="Genomic_DNA"/>
</dbReference>
<name>A0ABP4CGN7_9ACTN</name>
<sequence length="169" mass="18701">MSDPYGNPYGHQQPYGQQPPYGQPYGHPAQPPHVPVQPPHVPQPPFAPQQPFVQAGPPVNPGDERTYAMAAHLGQLVLGFLAPLITYLLYKDRSQYIRWHSAQAINFALTGFVYAMATLFLSAITFGIGFLLFLPLAALEVVFLVMAGVAANRGEWYRYPQWLALPLVS</sequence>
<evidence type="ECO:0000256" key="3">
    <source>
        <dbReference type="ARBA" id="ARBA00022989"/>
    </source>
</evidence>
<feature type="transmembrane region" description="Helical" evidence="6">
    <location>
        <begin position="67"/>
        <end position="90"/>
    </location>
</feature>
<dbReference type="InterPro" id="IPR019109">
    <property type="entry name" value="MamF_MmsF"/>
</dbReference>
<gene>
    <name evidence="7" type="ORF">GCM10009550_72870</name>
</gene>
<feature type="transmembrane region" description="Helical" evidence="6">
    <location>
        <begin position="102"/>
        <end position="124"/>
    </location>
</feature>
<feature type="compositionally biased region" description="Low complexity" evidence="5">
    <location>
        <begin position="1"/>
        <end position="28"/>
    </location>
</feature>
<accession>A0ABP4CGN7</accession>
<protein>
    <recommendedName>
        <fullName evidence="9">Tic20 family protein</fullName>
    </recommendedName>
</protein>
<dbReference type="Proteomes" id="UP001500665">
    <property type="component" value="Unassembled WGS sequence"/>
</dbReference>
<evidence type="ECO:0000313" key="8">
    <source>
        <dbReference type="Proteomes" id="UP001500665"/>
    </source>
</evidence>
<reference evidence="8" key="1">
    <citation type="journal article" date="2019" name="Int. J. Syst. Evol. Microbiol.">
        <title>The Global Catalogue of Microorganisms (GCM) 10K type strain sequencing project: providing services to taxonomists for standard genome sequencing and annotation.</title>
        <authorList>
            <consortium name="The Broad Institute Genomics Platform"/>
            <consortium name="The Broad Institute Genome Sequencing Center for Infectious Disease"/>
            <person name="Wu L."/>
            <person name="Ma J."/>
        </authorList>
    </citation>
    <scope>NUCLEOTIDE SEQUENCE [LARGE SCALE GENOMIC DNA]</scope>
    <source>
        <strain evidence="8">JCM 10696</strain>
    </source>
</reference>
<feature type="transmembrane region" description="Helical" evidence="6">
    <location>
        <begin position="130"/>
        <end position="151"/>
    </location>
</feature>
<evidence type="ECO:0008006" key="9">
    <source>
        <dbReference type="Google" id="ProtNLM"/>
    </source>
</evidence>
<evidence type="ECO:0000256" key="1">
    <source>
        <dbReference type="ARBA" id="ARBA00004141"/>
    </source>
</evidence>
<feature type="compositionally biased region" description="Pro residues" evidence="5">
    <location>
        <begin position="29"/>
        <end position="48"/>
    </location>
</feature>
<dbReference type="Pfam" id="PF09685">
    <property type="entry name" value="MamF_MmsF"/>
    <property type="match status" value="1"/>
</dbReference>
<keyword evidence="2 6" id="KW-0812">Transmembrane</keyword>
<keyword evidence="4 6" id="KW-0472">Membrane</keyword>
<organism evidence="7 8">
    <name type="scientific">Actinocorallia libanotica</name>
    <dbReference type="NCBI Taxonomy" id="46162"/>
    <lineage>
        <taxon>Bacteria</taxon>
        <taxon>Bacillati</taxon>
        <taxon>Actinomycetota</taxon>
        <taxon>Actinomycetes</taxon>
        <taxon>Streptosporangiales</taxon>
        <taxon>Thermomonosporaceae</taxon>
        <taxon>Actinocorallia</taxon>
    </lineage>
</organism>
<dbReference type="RefSeq" id="WP_344246895.1">
    <property type="nucleotide sequence ID" value="NZ_BAAAHH010000054.1"/>
</dbReference>
<evidence type="ECO:0000256" key="5">
    <source>
        <dbReference type="SAM" id="MobiDB-lite"/>
    </source>
</evidence>
<comment type="caution">
    <text evidence="7">The sequence shown here is derived from an EMBL/GenBank/DDBJ whole genome shotgun (WGS) entry which is preliminary data.</text>
</comment>
<evidence type="ECO:0000313" key="7">
    <source>
        <dbReference type="EMBL" id="GAA0968080.1"/>
    </source>
</evidence>
<comment type="subcellular location">
    <subcellularLocation>
        <location evidence="1">Membrane</location>
        <topology evidence="1">Multi-pass membrane protein</topology>
    </subcellularLocation>
</comment>
<evidence type="ECO:0000256" key="4">
    <source>
        <dbReference type="ARBA" id="ARBA00023136"/>
    </source>
</evidence>